<evidence type="ECO:0000256" key="1">
    <source>
        <dbReference type="ARBA" id="ARBA00000885"/>
    </source>
</evidence>
<accession>A0AAV5FPM9</accession>
<feature type="compositionally biased region" description="Polar residues" evidence="7">
    <location>
        <begin position="581"/>
        <end position="593"/>
    </location>
</feature>
<comment type="similarity">
    <text evidence="2">Belongs to the UPL family. K-HECT subfamily.</text>
</comment>
<feature type="active site" description="Glycyl thioester intermediate" evidence="6">
    <location>
        <position position="1186"/>
    </location>
</feature>
<reference evidence="9" key="1">
    <citation type="journal article" date="2018" name="DNA Res.">
        <title>Multiple hybrid de novo genome assembly of finger millet, an orphan allotetraploid crop.</title>
        <authorList>
            <person name="Hatakeyama M."/>
            <person name="Aluri S."/>
            <person name="Balachadran M.T."/>
            <person name="Sivarajan S.R."/>
            <person name="Patrignani A."/>
            <person name="Gruter S."/>
            <person name="Poveda L."/>
            <person name="Shimizu-Inatsugi R."/>
            <person name="Baeten J."/>
            <person name="Francoijs K.J."/>
            <person name="Nataraja K.N."/>
            <person name="Reddy Y.A.N."/>
            <person name="Phadnis S."/>
            <person name="Ravikumar R.L."/>
            <person name="Schlapbach R."/>
            <person name="Sreeman S.M."/>
            <person name="Shimizu K.K."/>
        </authorList>
    </citation>
    <scope>NUCLEOTIDE SEQUENCE</scope>
</reference>
<dbReference type="InterPro" id="IPR045322">
    <property type="entry name" value="HECTD1/TRIP12-like"/>
</dbReference>
<evidence type="ECO:0000259" key="8">
    <source>
        <dbReference type="PROSITE" id="PS50237"/>
    </source>
</evidence>
<dbReference type="Gene3D" id="3.90.1750.10">
    <property type="entry name" value="Hect, E3 ligase catalytic domains"/>
    <property type="match status" value="1"/>
</dbReference>
<dbReference type="SUPFAM" id="SSF48371">
    <property type="entry name" value="ARM repeat"/>
    <property type="match status" value="1"/>
</dbReference>
<dbReference type="GO" id="GO:0043161">
    <property type="term" value="P:proteasome-mediated ubiquitin-dependent protein catabolic process"/>
    <property type="evidence" value="ECO:0007669"/>
    <property type="project" value="TreeGrafter"/>
</dbReference>
<dbReference type="EC" id="2.3.2.26" evidence="3"/>
<evidence type="ECO:0000256" key="4">
    <source>
        <dbReference type="ARBA" id="ARBA00022679"/>
    </source>
</evidence>
<evidence type="ECO:0000256" key="5">
    <source>
        <dbReference type="ARBA" id="ARBA00022786"/>
    </source>
</evidence>
<dbReference type="PANTHER" id="PTHR45670:SF3">
    <property type="entry name" value="HECT-TYPE E3 UBIQUITIN TRANSFERASE"/>
    <property type="match status" value="1"/>
</dbReference>
<sequence length="1219" mass="135214">MEADAGAAVLSYAVAAIADEAAGPGELTALLAALCDVLAFASEALILELPSPDALAKRLPALVVAGGGGEADGDVPLLAARAIAEAVEGAPPHWASRLAGNGAVEALRDRLLAVECIDLAEECLRALDAISLERQDDCLRLGVAAAVLQYFDFFSVSKQKVALRIVSNIFNDYDEEYAATAMEAVPALCNLLQSADKTVLGSALSFLAMVAAGSSKNVEHMGKLCESNVIEATMSLMTSGGWKSLSDGTLTDILGLLKSVASVSAKAVKSLFELDVCELLREMISYYSCSNDANDKVKILVELMYQLMPPLKTSDQHAELVIAKKNVIMEQRTYINQLASVATLIVQVAKSAALSSICYNCVIVIGNIVELSTDSFLMELQKTVNLSRLNVHAMTPSTENPDSCKQLSELSRRLLSDKLPVTSTFEFVESGSIKYLADYLSNGACFNANMRNGQDLLGQLNEVRNRLQKFTCLALAESNEISVKPIGVLVEKLLDALHMYYDSFPVMLSDEQSARESMVIPLRFSETEERTSLELKFQRSYREKVLERYNGALSVDLFSTPEDIEPILWPHVCKRNDQEPASKNQETEANQSRRFVESENGDGNKSLRLTFSYNGTTLPPSATFFESILCLMNKGHSDLSIDSSFWDEEHKVTYSRSKTTDEISPRCSYNTQLSHLHENLEQSWLKDPFFSTILLGKLPGDLDESNPSYSILFMLKVLEGLNRLSYQLLMDDQICKFAEGTLQDIRDLDVAFHPIPRHQFMSNLLTKKLELQMQDNLFEDGLIPSWCVYLVETCPFLLPFDTRWKYFCLTAHQSFFKKQTNSSSEQVNSTADQVNSNADQVKSPPQTIRYRVTRGTILEDASSLMINHCPSSRIVEVEFAGEVGTGRGPTFEFYTTVSHELQRAELGMWRGENGEAGYIHAPFGLFPRPWSSSSTSSQGVDFSNMVKKFKLLGHLVARAVLDGRILDIPLSKAFYKIMLEQAVIEFQALVERKKFLETSTIQTSNPATDLSYKNVTLDDLCLYFTLPGNPEYELVPGGSEKKLTLDNLEEYVSSLVDATVKSGIATQIEAFKSGINEVFALKTLKMFTEEEMERILCGEQDAWASKNLEEHIEFEHGYDTSSPSIISFLEILREFGREEQRAFIQFTTGAPQLPLGGLASLDPKLTVVRKQCDGNIDDELPSVNTCRHFIKLPPYSSKEIMRKKLKYALVEGLGSFHLS</sequence>
<reference evidence="9" key="2">
    <citation type="submission" date="2021-12" db="EMBL/GenBank/DDBJ databases">
        <title>Resequencing data analysis of finger millet.</title>
        <authorList>
            <person name="Hatakeyama M."/>
            <person name="Aluri S."/>
            <person name="Balachadran M.T."/>
            <person name="Sivarajan S.R."/>
            <person name="Poveda L."/>
            <person name="Shimizu-Inatsugi R."/>
            <person name="Schlapbach R."/>
            <person name="Sreeman S.M."/>
            <person name="Shimizu K.K."/>
        </authorList>
    </citation>
    <scope>NUCLEOTIDE SEQUENCE</scope>
</reference>
<evidence type="ECO:0000313" key="10">
    <source>
        <dbReference type="Proteomes" id="UP001054889"/>
    </source>
</evidence>
<comment type="catalytic activity">
    <reaction evidence="1">
        <text>S-ubiquitinyl-[E2 ubiquitin-conjugating enzyme]-L-cysteine + [acceptor protein]-L-lysine = [E2 ubiquitin-conjugating enzyme]-L-cysteine + N(6)-ubiquitinyl-[acceptor protein]-L-lysine.</text>
        <dbReference type="EC" id="2.3.2.26"/>
    </reaction>
</comment>
<dbReference type="SMART" id="SM00119">
    <property type="entry name" value="HECTc"/>
    <property type="match status" value="1"/>
</dbReference>
<dbReference type="SUPFAM" id="SSF56204">
    <property type="entry name" value="Hect, E3 ligase catalytic domain"/>
    <property type="match status" value="1"/>
</dbReference>
<keyword evidence="5 6" id="KW-0833">Ubl conjugation pathway</keyword>
<dbReference type="InterPro" id="IPR057948">
    <property type="entry name" value="TPR_TRIP12_N"/>
</dbReference>
<dbReference type="GO" id="GO:0061630">
    <property type="term" value="F:ubiquitin protein ligase activity"/>
    <property type="evidence" value="ECO:0007669"/>
    <property type="project" value="UniProtKB-EC"/>
</dbReference>
<evidence type="ECO:0000256" key="6">
    <source>
        <dbReference type="PROSITE-ProRule" id="PRU00104"/>
    </source>
</evidence>
<dbReference type="Pfam" id="PF00632">
    <property type="entry name" value="HECT"/>
    <property type="match status" value="1"/>
</dbReference>
<feature type="domain" description="HECT" evidence="8">
    <location>
        <begin position="875"/>
        <end position="1219"/>
    </location>
</feature>
<gene>
    <name evidence="9" type="primary">gb25066</name>
    <name evidence="9" type="ORF">PR202_gb25066</name>
</gene>
<dbReference type="Gene3D" id="3.30.2410.10">
    <property type="entry name" value="Hect, E3 ligase catalytic domain"/>
    <property type="match status" value="1"/>
</dbReference>
<dbReference type="PROSITE" id="PS50237">
    <property type="entry name" value="HECT"/>
    <property type="match status" value="1"/>
</dbReference>
<name>A0AAV5FPM9_ELECO</name>
<dbReference type="GO" id="GO:0000209">
    <property type="term" value="P:protein polyubiquitination"/>
    <property type="evidence" value="ECO:0007669"/>
    <property type="project" value="TreeGrafter"/>
</dbReference>
<dbReference type="InterPro" id="IPR011989">
    <property type="entry name" value="ARM-like"/>
</dbReference>
<keyword evidence="4" id="KW-0808">Transferase</keyword>
<evidence type="ECO:0000256" key="7">
    <source>
        <dbReference type="SAM" id="MobiDB-lite"/>
    </source>
</evidence>
<dbReference type="PANTHER" id="PTHR45670">
    <property type="entry name" value="E3 UBIQUITIN-PROTEIN LIGASE TRIP12"/>
    <property type="match status" value="1"/>
</dbReference>
<evidence type="ECO:0000313" key="9">
    <source>
        <dbReference type="EMBL" id="GJN36226.1"/>
    </source>
</evidence>
<comment type="caution">
    <text evidence="9">The sequence shown here is derived from an EMBL/GenBank/DDBJ whole genome shotgun (WGS) entry which is preliminary data.</text>
</comment>
<keyword evidence="10" id="KW-1185">Reference proteome</keyword>
<dbReference type="Proteomes" id="UP001054889">
    <property type="component" value="Unassembled WGS sequence"/>
</dbReference>
<dbReference type="Gene3D" id="1.25.10.10">
    <property type="entry name" value="Leucine-rich Repeat Variant"/>
    <property type="match status" value="1"/>
</dbReference>
<proteinExistence type="inferred from homology"/>
<protein>
    <recommendedName>
        <fullName evidence="3">HECT-type E3 ubiquitin transferase</fullName>
        <ecNumber evidence="3">2.3.2.26</ecNumber>
    </recommendedName>
</protein>
<dbReference type="InterPro" id="IPR000569">
    <property type="entry name" value="HECT_dom"/>
</dbReference>
<organism evidence="9 10">
    <name type="scientific">Eleusine coracana subsp. coracana</name>
    <dbReference type="NCBI Taxonomy" id="191504"/>
    <lineage>
        <taxon>Eukaryota</taxon>
        <taxon>Viridiplantae</taxon>
        <taxon>Streptophyta</taxon>
        <taxon>Embryophyta</taxon>
        <taxon>Tracheophyta</taxon>
        <taxon>Spermatophyta</taxon>
        <taxon>Magnoliopsida</taxon>
        <taxon>Liliopsida</taxon>
        <taxon>Poales</taxon>
        <taxon>Poaceae</taxon>
        <taxon>PACMAD clade</taxon>
        <taxon>Chloridoideae</taxon>
        <taxon>Cynodonteae</taxon>
        <taxon>Eleusininae</taxon>
        <taxon>Eleusine</taxon>
    </lineage>
</organism>
<feature type="region of interest" description="Disordered" evidence="7">
    <location>
        <begin position="578"/>
        <end position="601"/>
    </location>
</feature>
<dbReference type="Pfam" id="PF25579">
    <property type="entry name" value="TPR_TRIP12_N"/>
    <property type="match status" value="1"/>
</dbReference>
<dbReference type="InterPro" id="IPR035983">
    <property type="entry name" value="Hect_E3_ubiquitin_ligase"/>
</dbReference>
<dbReference type="EMBL" id="BQKI01000088">
    <property type="protein sequence ID" value="GJN36226.1"/>
    <property type="molecule type" value="Genomic_DNA"/>
</dbReference>
<evidence type="ECO:0000256" key="2">
    <source>
        <dbReference type="ARBA" id="ARBA00006331"/>
    </source>
</evidence>
<dbReference type="AlphaFoldDB" id="A0AAV5FPM9"/>
<dbReference type="InterPro" id="IPR016024">
    <property type="entry name" value="ARM-type_fold"/>
</dbReference>
<evidence type="ECO:0000256" key="3">
    <source>
        <dbReference type="ARBA" id="ARBA00012485"/>
    </source>
</evidence>